<evidence type="ECO:0000259" key="10">
    <source>
        <dbReference type="PROSITE" id="PS51363"/>
    </source>
</evidence>
<feature type="compositionally biased region" description="Pro residues" evidence="9">
    <location>
        <begin position="521"/>
        <end position="532"/>
    </location>
</feature>
<evidence type="ECO:0000256" key="6">
    <source>
        <dbReference type="ARBA" id="ARBA00022845"/>
    </source>
</evidence>
<feature type="compositionally biased region" description="Basic and acidic residues" evidence="9">
    <location>
        <begin position="541"/>
        <end position="556"/>
    </location>
</feature>
<dbReference type="GO" id="GO:0010494">
    <property type="term" value="C:cytoplasmic stress granule"/>
    <property type="evidence" value="ECO:0007669"/>
    <property type="project" value="UniProtKB-ARBA"/>
</dbReference>
<dbReference type="Pfam" id="PF21140">
    <property type="entry name" value="eIF4G1-like_eIF4E-bd"/>
    <property type="match status" value="1"/>
</dbReference>
<comment type="subcellular location">
    <subcellularLocation>
        <location evidence="1">Cytoplasm</location>
    </subcellularLocation>
</comment>
<dbReference type="PANTHER" id="PTHR23253">
    <property type="entry name" value="EUKARYOTIC TRANSLATION INITIATION FACTOR 4 GAMMA"/>
    <property type="match status" value="1"/>
</dbReference>
<dbReference type="GO" id="GO:0006417">
    <property type="term" value="P:regulation of translation"/>
    <property type="evidence" value="ECO:0007669"/>
    <property type="project" value="UniProtKB-KW"/>
</dbReference>
<evidence type="ECO:0000256" key="7">
    <source>
        <dbReference type="ARBA" id="ARBA00022884"/>
    </source>
</evidence>
<comment type="similarity">
    <text evidence="2">Belongs to the eukaryotic initiation factor 4G family.</text>
</comment>
<dbReference type="PROSITE" id="PS51366">
    <property type="entry name" value="MI"/>
    <property type="match status" value="1"/>
</dbReference>
<evidence type="ECO:0000313" key="13">
    <source>
        <dbReference type="Proteomes" id="UP001152798"/>
    </source>
</evidence>
<dbReference type="InterPro" id="IPR003891">
    <property type="entry name" value="Initiation_fac_eIF4g_MI"/>
</dbReference>
<feature type="domain" description="MI" evidence="11">
    <location>
        <begin position="1377"/>
        <end position="1497"/>
    </location>
</feature>
<feature type="compositionally biased region" description="Low complexity" evidence="9">
    <location>
        <begin position="666"/>
        <end position="677"/>
    </location>
</feature>
<dbReference type="EMBL" id="OV725079">
    <property type="protein sequence ID" value="CAH1395786.1"/>
    <property type="molecule type" value="Genomic_DNA"/>
</dbReference>
<dbReference type="OrthoDB" id="6631006at2759"/>
<dbReference type="SMART" id="SM00544">
    <property type="entry name" value="MA3"/>
    <property type="match status" value="1"/>
</dbReference>
<feature type="compositionally biased region" description="Polar residues" evidence="9">
    <location>
        <begin position="59"/>
        <end position="75"/>
    </location>
</feature>
<dbReference type="SMART" id="SM00543">
    <property type="entry name" value="MIF4G"/>
    <property type="match status" value="1"/>
</dbReference>
<evidence type="ECO:0000259" key="11">
    <source>
        <dbReference type="PROSITE" id="PS51366"/>
    </source>
</evidence>
<dbReference type="CDD" id="cd11559">
    <property type="entry name" value="W2_eIF4G1_like"/>
    <property type="match status" value="1"/>
</dbReference>
<evidence type="ECO:0000256" key="9">
    <source>
        <dbReference type="SAM" id="MobiDB-lite"/>
    </source>
</evidence>
<feature type="region of interest" description="Disordered" evidence="9">
    <location>
        <begin position="1"/>
        <end position="95"/>
    </location>
</feature>
<keyword evidence="13" id="KW-1185">Reference proteome</keyword>
<keyword evidence="3" id="KW-0963">Cytoplasm</keyword>
<feature type="region of interest" description="Disordered" evidence="9">
    <location>
        <begin position="313"/>
        <end position="478"/>
    </location>
</feature>
<evidence type="ECO:0000256" key="2">
    <source>
        <dbReference type="ARBA" id="ARBA00005775"/>
    </source>
</evidence>
<dbReference type="GO" id="GO:0003743">
    <property type="term" value="F:translation initiation factor activity"/>
    <property type="evidence" value="ECO:0007669"/>
    <property type="project" value="UniProtKB-KW"/>
</dbReference>
<feature type="region of interest" description="Disordered" evidence="9">
    <location>
        <begin position="490"/>
        <end position="690"/>
    </location>
</feature>
<feature type="compositionally biased region" description="Acidic residues" evidence="9">
    <location>
        <begin position="317"/>
        <end position="336"/>
    </location>
</feature>
<keyword evidence="5" id="KW-0597">Phosphoprotein</keyword>
<dbReference type="Pfam" id="PF02020">
    <property type="entry name" value="W2"/>
    <property type="match status" value="1"/>
</dbReference>
<proteinExistence type="inferred from homology"/>
<dbReference type="InterPro" id="IPR003307">
    <property type="entry name" value="W2_domain"/>
</dbReference>
<feature type="compositionally biased region" description="Basic and acidic residues" evidence="9">
    <location>
        <begin position="1202"/>
        <end position="1211"/>
    </location>
</feature>
<evidence type="ECO:0000256" key="3">
    <source>
        <dbReference type="ARBA" id="ARBA00022490"/>
    </source>
</evidence>
<feature type="compositionally biased region" description="Pro residues" evidence="9">
    <location>
        <begin position="610"/>
        <end position="622"/>
    </location>
</feature>
<feature type="region of interest" description="Disordered" evidence="9">
    <location>
        <begin position="187"/>
        <end position="270"/>
    </location>
</feature>
<dbReference type="FunFam" id="1.25.40.180:FF:000042">
    <property type="entry name" value="Eukaryotic translation initiation factor 4 gamma"/>
    <property type="match status" value="1"/>
</dbReference>
<dbReference type="Pfam" id="PF02847">
    <property type="entry name" value="MA3"/>
    <property type="match status" value="1"/>
</dbReference>
<feature type="region of interest" description="Disordered" evidence="9">
    <location>
        <begin position="796"/>
        <end position="822"/>
    </location>
</feature>
<keyword evidence="6" id="KW-0810">Translation regulation</keyword>
<dbReference type="Pfam" id="PF02854">
    <property type="entry name" value="MIF4G"/>
    <property type="match status" value="1"/>
</dbReference>
<keyword evidence="7" id="KW-0694">RNA-binding</keyword>
<keyword evidence="4" id="KW-0396">Initiation factor</keyword>
<dbReference type="GO" id="GO:0003729">
    <property type="term" value="F:mRNA binding"/>
    <property type="evidence" value="ECO:0007669"/>
    <property type="project" value="TreeGrafter"/>
</dbReference>
<feature type="domain" description="W2" evidence="10">
    <location>
        <begin position="1564"/>
        <end position="1733"/>
    </location>
</feature>
<dbReference type="InterPro" id="IPR003890">
    <property type="entry name" value="MIF4G-like_typ-3"/>
</dbReference>
<evidence type="ECO:0000256" key="8">
    <source>
        <dbReference type="ARBA" id="ARBA00022917"/>
    </source>
</evidence>
<evidence type="ECO:0000256" key="4">
    <source>
        <dbReference type="ARBA" id="ARBA00022540"/>
    </source>
</evidence>
<dbReference type="GO" id="GO:0016281">
    <property type="term" value="C:eukaryotic translation initiation factor 4F complex"/>
    <property type="evidence" value="ECO:0007669"/>
    <property type="project" value="TreeGrafter"/>
</dbReference>
<dbReference type="SUPFAM" id="SSF48371">
    <property type="entry name" value="ARM repeat"/>
    <property type="match status" value="3"/>
</dbReference>
<dbReference type="PROSITE" id="PS51363">
    <property type="entry name" value="W2"/>
    <property type="match status" value="1"/>
</dbReference>
<accession>A0A9P0MLB3</accession>
<dbReference type="InterPro" id="IPR016024">
    <property type="entry name" value="ARM-type_fold"/>
</dbReference>
<dbReference type="InterPro" id="IPR049485">
    <property type="entry name" value="eIF4G1-like_eIF4E-bd"/>
</dbReference>
<gene>
    <name evidence="12" type="ORF">NEZAVI_LOCUS5994</name>
</gene>
<keyword evidence="8" id="KW-0648">Protein biosynthesis</keyword>
<dbReference type="Gene3D" id="1.25.40.180">
    <property type="match status" value="3"/>
</dbReference>
<name>A0A9P0MLB3_NEZVI</name>
<evidence type="ECO:0000256" key="5">
    <source>
        <dbReference type="ARBA" id="ARBA00022553"/>
    </source>
</evidence>
<feature type="compositionally biased region" description="Pro residues" evidence="9">
    <location>
        <begin position="203"/>
        <end position="213"/>
    </location>
</feature>
<feature type="compositionally biased region" description="Basic residues" evidence="9">
    <location>
        <begin position="557"/>
        <end position="568"/>
    </location>
</feature>
<sequence length="1734" mass="191896">MSYYGPYVPHNHKGTDGGGGAFPGGSMRICPSGQTQPQPDPKQQPQTQSMQGGMPAGINYSQQQSRPPQFYSRPSQPRVPARPMMTQAVPSSSMPYQPPATILQHPYLPQPMPTAGVLLPYAGPTIQSGRQHSHGGGQAVGATATPQPNYYTTQQQIFMTTQHATIGNPFTHQYSPHAGAPHYVYSQLRNSPYSTPNSGPHQGVPPQPPPQQPPQQYTVDAVPNAGGGGPTAAAGSGVLITHGHPQGPPQPTIQPQKRRRTPLSIIDPSSGRNVIEDYLSEKSQIVETTITPTAPVPTGVAADFAARVAAVATEPTCPEEEEEEEEEEETAEETEIETINGPESTPAPLVLAPPSSAVEVIPPPTVVPPMIQSQTQPSIPQPQPSPVIQHHQPAPQQAVPQPLSQSQQIPTVSAMTDSPTVELPRPKVPSVAILPGRKSSPVPQNVLEPSKKKEKKIVGVTGGLPPHKEEPEETKKSSFAEALNLKNISQSNIIKTAEPLQSLSNPSINTEPETNGEPEIIPVPAPIVPAPQPVKHHEKQKQHDEHATHQQHDRGKASSRPKQKKKANLMKELNRRGQEKEGGSDMDAFTSLPPISAATNASLDSKASSSPPPAPASAPAPAPVVQQAEVVPPQPADQAPVVSQQQPSVNTQQQPPLPSTPVSDSPAIPQTTIIPPAVTNKNIDNEQDEGMGEEEVAEEVEIMVAVKNEENTKASAAAKEKVVAVNDVDESIVIETTVIERSKPPVLKYTYKEDQWSPLNPDGKKVYDRDFLLGLRTEALSIKRPDIEDCDIIKTDGSSNNNVSSNNNNRRLHGSNSMGMNRDERFITPPFLSRASSSQRGGISFFPQMMGKRGSQQGRPGGDRRSGKIMYSSSQYKPDVDEDLHWAGKQGWKPERCKSPPKLSEEEIKTENLYKKIRGILNKLTPQKFDTLLEQITRLPIDTQDRLKGVVELVFDKAVDEPSFSIAYAKLCQNLSKMSVKIVREESQGGENSQPHAEASFRKVLLTRCQQMFEKKRKEETGEDGKKSDDERIAELQQSVGTEENREKKKELQLLLEEEERKIRVKYVGLARFIGELFKLQMLTASIMHGCIKTLLEKIEEESLECLCKLLTTVGKELESQCSDTKDMDEYFGKMRKLSQKSSNSKVSSRVRFMLQDVIELRSNRWVPRRDENNPKTMEQIQRDAEKELENAAMSSIANRSKHNDRDMDRRRGQRSGTNQDPEGWSTPKPGFRSYAFDQSKLQHIKGLDNETSSVLGCPAQFSQWNLGSNAKRGDAPKPFAPTTNKFALLSQDQEKKMPSMARKVTPSSSQEKERAVQGVRDAFIRDERGNRGQGSNPPSRENSRVRGKTPSMTHVPVVEQEPPPPVVKEPPMDPEVCKKKARVIFEEWLANHNVQESVDCIQESFPEAMLFVRSLLDTVLEGKQVARTSFGELLADLLSRNIVTASDFTKELQVIIECGEDFMIDLPLFWTYLAELLVPLLVKSVYTLADFKAACETCKTTHLTLTLAEIFRQLTKEKGPFFIKQQWESSDVQFTDFFPESDVNNFIKNNKCGFLIGEGEVVETGESLPMDQVEEKLLNLLKSDNNDKIFDQICDWIKANVGNRTQGTDFIRALTRAVIKANIKNDYHLNSSNLMKHEKLIKRYVDANETRELACLHGIQNLVVVQMMSPQGLLMEIFQSLWENGIISHEAFMKWKSCEDTQYEAEGKGVAVASLSPFFVSLSEQDDTDDESS</sequence>
<evidence type="ECO:0000313" key="12">
    <source>
        <dbReference type="EMBL" id="CAH1395786.1"/>
    </source>
</evidence>
<feature type="compositionally biased region" description="Polar residues" evidence="9">
    <location>
        <begin position="597"/>
        <end position="606"/>
    </location>
</feature>
<feature type="region of interest" description="Disordered" evidence="9">
    <location>
        <begin position="847"/>
        <end position="868"/>
    </location>
</feature>
<feature type="compositionally biased region" description="Polar residues" evidence="9">
    <location>
        <begin position="409"/>
        <end position="419"/>
    </location>
</feature>
<feature type="compositionally biased region" description="Low complexity" evidence="9">
    <location>
        <begin position="386"/>
        <end position="408"/>
    </location>
</feature>
<feature type="compositionally biased region" description="Polar residues" evidence="9">
    <location>
        <begin position="490"/>
        <end position="513"/>
    </location>
</feature>
<feature type="compositionally biased region" description="Basic and acidic residues" evidence="9">
    <location>
        <begin position="466"/>
        <end position="478"/>
    </location>
</feature>
<feature type="region of interest" description="Disordered" evidence="9">
    <location>
        <begin position="1292"/>
        <end position="1373"/>
    </location>
</feature>
<feature type="region of interest" description="Disordered" evidence="9">
    <location>
        <begin position="1195"/>
        <end position="1234"/>
    </location>
</feature>
<feature type="compositionally biased region" description="Low complexity" evidence="9">
    <location>
        <begin position="623"/>
        <end position="654"/>
    </location>
</feature>
<dbReference type="FunFam" id="1.25.40.180:FF:000020">
    <property type="entry name" value="Eukaryotic translation initiation factor subunit"/>
    <property type="match status" value="1"/>
</dbReference>
<evidence type="ECO:0000256" key="1">
    <source>
        <dbReference type="ARBA" id="ARBA00004496"/>
    </source>
</evidence>
<reference evidence="12" key="1">
    <citation type="submission" date="2022-01" db="EMBL/GenBank/DDBJ databases">
        <authorList>
            <person name="King R."/>
        </authorList>
    </citation>
    <scope>NUCLEOTIDE SEQUENCE</scope>
</reference>
<feature type="compositionally biased region" description="Low complexity" evidence="9">
    <location>
        <begin position="346"/>
        <end position="360"/>
    </location>
</feature>
<feature type="compositionally biased region" description="Low complexity" evidence="9">
    <location>
        <begin position="368"/>
        <end position="378"/>
    </location>
</feature>
<dbReference type="SMART" id="SM00515">
    <property type="entry name" value="eIF5C"/>
    <property type="match status" value="1"/>
</dbReference>
<feature type="compositionally biased region" description="Basic and acidic residues" evidence="9">
    <location>
        <begin position="572"/>
        <end position="583"/>
    </location>
</feature>
<protein>
    <submittedName>
        <fullName evidence="12">Uncharacterized protein</fullName>
    </submittedName>
</protein>
<dbReference type="Proteomes" id="UP001152798">
    <property type="component" value="Chromosome 3"/>
</dbReference>
<feature type="compositionally biased region" description="Low complexity" evidence="9">
    <location>
        <begin position="34"/>
        <end position="48"/>
    </location>
</feature>
<dbReference type="PANTHER" id="PTHR23253:SF78">
    <property type="entry name" value="EUKARYOTIC TRANSLATION INITIATION FACTOR 4G1, ISOFORM B-RELATED"/>
    <property type="match status" value="1"/>
</dbReference>
<feature type="compositionally biased region" description="Low complexity" evidence="9">
    <location>
        <begin position="231"/>
        <end position="245"/>
    </location>
</feature>
<feature type="compositionally biased region" description="Low complexity" evidence="9">
    <location>
        <begin position="798"/>
        <end position="809"/>
    </location>
</feature>
<feature type="compositionally biased region" description="Polar residues" evidence="9">
    <location>
        <begin position="187"/>
        <end position="200"/>
    </location>
</feature>
<organism evidence="12 13">
    <name type="scientific">Nezara viridula</name>
    <name type="common">Southern green stink bug</name>
    <name type="synonym">Cimex viridulus</name>
    <dbReference type="NCBI Taxonomy" id="85310"/>
    <lineage>
        <taxon>Eukaryota</taxon>
        <taxon>Metazoa</taxon>
        <taxon>Ecdysozoa</taxon>
        <taxon>Arthropoda</taxon>
        <taxon>Hexapoda</taxon>
        <taxon>Insecta</taxon>
        <taxon>Pterygota</taxon>
        <taxon>Neoptera</taxon>
        <taxon>Paraneoptera</taxon>
        <taxon>Hemiptera</taxon>
        <taxon>Heteroptera</taxon>
        <taxon>Panheteroptera</taxon>
        <taxon>Pentatomomorpha</taxon>
        <taxon>Pentatomoidea</taxon>
        <taxon>Pentatomidae</taxon>
        <taxon>Pentatominae</taxon>
        <taxon>Nezara</taxon>
    </lineage>
</organism>